<evidence type="ECO:0000313" key="2">
    <source>
        <dbReference type="Proteomes" id="UP001190700"/>
    </source>
</evidence>
<keyword evidence="2" id="KW-1185">Reference proteome</keyword>
<evidence type="ECO:0000313" key="1">
    <source>
        <dbReference type="EMBL" id="KAK3239102.1"/>
    </source>
</evidence>
<protein>
    <submittedName>
        <fullName evidence="1">Uncharacterized protein</fullName>
    </submittedName>
</protein>
<reference evidence="1 2" key="1">
    <citation type="journal article" date="2015" name="Genome Biol. Evol.">
        <title>Comparative Genomics of a Bacterivorous Green Alga Reveals Evolutionary Causalities and Consequences of Phago-Mixotrophic Mode of Nutrition.</title>
        <authorList>
            <person name="Burns J.A."/>
            <person name="Paasch A."/>
            <person name="Narechania A."/>
            <person name="Kim E."/>
        </authorList>
    </citation>
    <scope>NUCLEOTIDE SEQUENCE [LARGE SCALE GENOMIC DNA]</scope>
    <source>
        <strain evidence="1 2">PLY_AMNH</strain>
    </source>
</reference>
<accession>A0AAE0BM88</accession>
<comment type="caution">
    <text evidence="1">The sequence shown here is derived from an EMBL/GenBank/DDBJ whole genome shotgun (WGS) entry which is preliminary data.</text>
</comment>
<dbReference type="EMBL" id="LGRX02034023">
    <property type="protein sequence ID" value="KAK3239102.1"/>
    <property type="molecule type" value="Genomic_DNA"/>
</dbReference>
<organism evidence="1 2">
    <name type="scientific">Cymbomonas tetramitiformis</name>
    <dbReference type="NCBI Taxonomy" id="36881"/>
    <lineage>
        <taxon>Eukaryota</taxon>
        <taxon>Viridiplantae</taxon>
        <taxon>Chlorophyta</taxon>
        <taxon>Pyramimonadophyceae</taxon>
        <taxon>Pyramimonadales</taxon>
        <taxon>Pyramimonadaceae</taxon>
        <taxon>Cymbomonas</taxon>
    </lineage>
</organism>
<dbReference type="AlphaFoldDB" id="A0AAE0BM88"/>
<proteinExistence type="predicted"/>
<dbReference type="Proteomes" id="UP001190700">
    <property type="component" value="Unassembled WGS sequence"/>
</dbReference>
<name>A0AAE0BM88_9CHLO</name>
<gene>
    <name evidence="1" type="ORF">CYMTET_50940</name>
</gene>
<sequence length="204" mass="22968">MRVLAGKEPQGAIADFNDALKSARRRATMDDEDVKGLLIAALNTVYYQPVVSCLLLHDQRLATDLLTIQRNGSASVTPSAFGEPRLRCRHLRAFWLRLAGWYFTRGRRAKEERSVDADLLEIIVDLRRQVKDTAIHVKTLSDRVNGKGFTPRAEKHIMAIGRGNKRGLVRALWLNGEIGHKACPADYISLRCIFTASQIISIFR</sequence>